<reference evidence="3" key="1">
    <citation type="submission" date="2025-08" db="UniProtKB">
        <authorList>
            <consortium name="RefSeq"/>
        </authorList>
    </citation>
    <scope>IDENTIFICATION</scope>
    <source>
        <tissue evidence="3">Leaf</tissue>
    </source>
</reference>
<sequence>MDRRHEEFMELRRQRRNQLAREAYARRKAERQTKVNRPMLAPWEKGKRPAIKTKPKHIVLKKPKLKMAKESPEATMTWTKEWSEELRQHGESIEGRKTIIYAFSREDSEIEPLEEEPIEEEVLIEDPYPEEELSEGSLEEEPPMDYSSEEVPTEESTQDNEDYPDEESDEDN</sequence>
<proteinExistence type="predicted"/>
<evidence type="ECO:0000256" key="1">
    <source>
        <dbReference type="SAM" id="MobiDB-lite"/>
    </source>
</evidence>
<organism evidence="2 3">
    <name type="scientific">Rhodamnia argentea</name>
    <dbReference type="NCBI Taxonomy" id="178133"/>
    <lineage>
        <taxon>Eukaryota</taxon>
        <taxon>Viridiplantae</taxon>
        <taxon>Streptophyta</taxon>
        <taxon>Embryophyta</taxon>
        <taxon>Tracheophyta</taxon>
        <taxon>Spermatophyta</taxon>
        <taxon>Magnoliopsida</taxon>
        <taxon>eudicotyledons</taxon>
        <taxon>Gunneridae</taxon>
        <taxon>Pentapetalae</taxon>
        <taxon>rosids</taxon>
        <taxon>malvids</taxon>
        <taxon>Myrtales</taxon>
        <taxon>Myrtaceae</taxon>
        <taxon>Myrtoideae</taxon>
        <taxon>Myrteae</taxon>
        <taxon>Australasian group</taxon>
        <taxon>Rhodamnia</taxon>
    </lineage>
</organism>
<evidence type="ECO:0000313" key="3">
    <source>
        <dbReference type="RefSeq" id="XP_048141469.1"/>
    </source>
</evidence>
<evidence type="ECO:0000313" key="2">
    <source>
        <dbReference type="Proteomes" id="UP000827889"/>
    </source>
</evidence>
<keyword evidence="2" id="KW-1185">Reference proteome</keyword>
<feature type="region of interest" description="Disordered" evidence="1">
    <location>
        <begin position="106"/>
        <end position="172"/>
    </location>
</feature>
<gene>
    <name evidence="3" type="primary">LOC125316654</name>
</gene>
<dbReference type="RefSeq" id="XP_048141469.1">
    <property type="nucleotide sequence ID" value="XM_048285512.1"/>
</dbReference>
<feature type="region of interest" description="Disordered" evidence="1">
    <location>
        <begin position="26"/>
        <end position="55"/>
    </location>
</feature>
<dbReference type="GeneID" id="125316654"/>
<name>A0ABM3HXZ1_9MYRT</name>
<accession>A0ABM3HXZ1</accession>
<feature type="compositionally biased region" description="Acidic residues" evidence="1">
    <location>
        <begin position="108"/>
        <end position="172"/>
    </location>
</feature>
<protein>
    <submittedName>
        <fullName evidence="3">Peroxisomal biogenesis factor 2-like</fullName>
    </submittedName>
</protein>
<dbReference type="Proteomes" id="UP000827889">
    <property type="component" value="Chromosome 9"/>
</dbReference>